<evidence type="ECO:0000256" key="1">
    <source>
        <dbReference type="ARBA" id="ARBA00004141"/>
    </source>
</evidence>
<dbReference type="GO" id="GO:0016020">
    <property type="term" value="C:membrane"/>
    <property type="evidence" value="ECO:0007669"/>
    <property type="project" value="UniProtKB-SubCell"/>
</dbReference>
<feature type="domain" description="Major facilitator superfamily (MFS) profile" evidence="9">
    <location>
        <begin position="90"/>
        <end position="476"/>
    </location>
</feature>
<dbReference type="GO" id="GO:0022857">
    <property type="term" value="F:transmembrane transporter activity"/>
    <property type="evidence" value="ECO:0007669"/>
    <property type="project" value="InterPro"/>
</dbReference>
<feature type="transmembrane region" description="Helical" evidence="8">
    <location>
        <begin position="420"/>
        <end position="441"/>
    </location>
</feature>
<comment type="caution">
    <text evidence="10">The sequence shown here is derived from an EMBL/GenBank/DDBJ whole genome shotgun (WGS) entry which is preliminary data.</text>
</comment>
<evidence type="ECO:0000256" key="6">
    <source>
        <dbReference type="ARBA" id="ARBA00023136"/>
    </source>
</evidence>
<dbReference type="OrthoDB" id="5667at2759"/>
<accession>A0A317X8A7</accession>
<proteinExistence type="inferred from homology"/>
<feature type="compositionally biased region" description="Basic and acidic residues" evidence="7">
    <location>
        <begin position="13"/>
        <end position="24"/>
    </location>
</feature>
<dbReference type="InterPro" id="IPR050327">
    <property type="entry name" value="Proton-linked_MCT"/>
</dbReference>
<feature type="transmembrane region" description="Helical" evidence="8">
    <location>
        <begin position="250"/>
        <end position="269"/>
    </location>
</feature>
<organism evidence="10 11">
    <name type="scientific">Aspergillus sclerotioniger CBS 115572</name>
    <dbReference type="NCBI Taxonomy" id="1450535"/>
    <lineage>
        <taxon>Eukaryota</taxon>
        <taxon>Fungi</taxon>
        <taxon>Dikarya</taxon>
        <taxon>Ascomycota</taxon>
        <taxon>Pezizomycotina</taxon>
        <taxon>Eurotiomycetes</taxon>
        <taxon>Eurotiomycetidae</taxon>
        <taxon>Eurotiales</taxon>
        <taxon>Aspergillaceae</taxon>
        <taxon>Aspergillus</taxon>
        <taxon>Aspergillus subgen. Circumdati</taxon>
    </lineage>
</organism>
<feature type="transmembrane region" description="Helical" evidence="8">
    <location>
        <begin position="95"/>
        <end position="119"/>
    </location>
</feature>
<comment type="similarity">
    <text evidence="2">Belongs to the major facilitator superfamily. Monocarboxylate porter (TC 2.A.1.13) family.</text>
</comment>
<feature type="transmembrane region" description="Helical" evidence="8">
    <location>
        <begin position="186"/>
        <end position="206"/>
    </location>
</feature>
<dbReference type="RefSeq" id="XP_025471202.1">
    <property type="nucleotide sequence ID" value="XM_025606586.1"/>
</dbReference>
<dbReference type="PROSITE" id="PS50850">
    <property type="entry name" value="MFS"/>
    <property type="match status" value="1"/>
</dbReference>
<evidence type="ECO:0000256" key="3">
    <source>
        <dbReference type="ARBA" id="ARBA00022448"/>
    </source>
</evidence>
<feature type="transmembrane region" description="Helical" evidence="8">
    <location>
        <begin position="453"/>
        <end position="471"/>
    </location>
</feature>
<reference evidence="10 11" key="1">
    <citation type="submission" date="2016-12" db="EMBL/GenBank/DDBJ databases">
        <title>The genomes of Aspergillus section Nigri reveals drivers in fungal speciation.</title>
        <authorList>
            <consortium name="DOE Joint Genome Institute"/>
            <person name="Vesth T.C."/>
            <person name="Nybo J."/>
            <person name="Theobald S."/>
            <person name="Brandl J."/>
            <person name="Frisvad J.C."/>
            <person name="Nielsen K.F."/>
            <person name="Lyhne E.K."/>
            <person name="Kogle M.E."/>
            <person name="Kuo A."/>
            <person name="Riley R."/>
            <person name="Clum A."/>
            <person name="Nolan M."/>
            <person name="Lipzen A."/>
            <person name="Salamov A."/>
            <person name="Henrissat B."/>
            <person name="Wiebenga A."/>
            <person name="De Vries R.P."/>
            <person name="Grigoriev I.V."/>
            <person name="Mortensen U.H."/>
            <person name="Andersen M.R."/>
            <person name="Baker S.E."/>
        </authorList>
    </citation>
    <scope>NUCLEOTIDE SEQUENCE [LARGE SCALE GENOMIC DNA]</scope>
    <source>
        <strain evidence="10 11">CBS 115572</strain>
    </source>
</reference>
<dbReference type="AlphaFoldDB" id="A0A317X8A7"/>
<dbReference type="PANTHER" id="PTHR11360">
    <property type="entry name" value="MONOCARBOXYLATE TRANSPORTER"/>
    <property type="match status" value="1"/>
</dbReference>
<feature type="transmembrane region" description="Helical" evidence="8">
    <location>
        <begin position="218"/>
        <end position="238"/>
    </location>
</feature>
<dbReference type="SUPFAM" id="SSF103473">
    <property type="entry name" value="MFS general substrate transporter"/>
    <property type="match status" value="1"/>
</dbReference>
<evidence type="ECO:0000259" key="9">
    <source>
        <dbReference type="PROSITE" id="PS50850"/>
    </source>
</evidence>
<dbReference type="Pfam" id="PF07690">
    <property type="entry name" value="MFS_1"/>
    <property type="match status" value="1"/>
</dbReference>
<feature type="transmembrane region" description="Helical" evidence="8">
    <location>
        <begin position="383"/>
        <end position="408"/>
    </location>
</feature>
<dbReference type="PANTHER" id="PTHR11360:SF224">
    <property type="entry name" value="MAJOR FACILITATOR SUPERFAMILY (MFS) PROFILE DOMAIN-CONTAINING PROTEIN-RELATED"/>
    <property type="match status" value="1"/>
</dbReference>
<feature type="transmembrane region" description="Helical" evidence="8">
    <location>
        <begin position="323"/>
        <end position="342"/>
    </location>
</feature>
<dbReference type="CDD" id="cd17352">
    <property type="entry name" value="MFS_MCT_SLC16"/>
    <property type="match status" value="1"/>
</dbReference>
<evidence type="ECO:0000256" key="5">
    <source>
        <dbReference type="ARBA" id="ARBA00022989"/>
    </source>
</evidence>
<keyword evidence="3" id="KW-0813">Transport</keyword>
<dbReference type="InterPro" id="IPR020846">
    <property type="entry name" value="MFS_dom"/>
</dbReference>
<evidence type="ECO:0000313" key="10">
    <source>
        <dbReference type="EMBL" id="PWY94441.1"/>
    </source>
</evidence>
<feature type="transmembrane region" description="Helical" evidence="8">
    <location>
        <begin position="131"/>
        <end position="154"/>
    </location>
</feature>
<dbReference type="InterPro" id="IPR011701">
    <property type="entry name" value="MFS"/>
</dbReference>
<comment type="subcellular location">
    <subcellularLocation>
        <location evidence="1">Membrane</location>
        <topology evidence="1">Multi-pass membrane protein</topology>
    </subcellularLocation>
</comment>
<feature type="region of interest" description="Disordered" evidence="7">
    <location>
        <begin position="1"/>
        <end position="84"/>
    </location>
</feature>
<evidence type="ECO:0000256" key="8">
    <source>
        <dbReference type="SAM" id="Phobius"/>
    </source>
</evidence>
<keyword evidence="6 8" id="KW-0472">Membrane</keyword>
<dbReference type="Gene3D" id="1.20.1250.20">
    <property type="entry name" value="MFS general substrate transporter like domains"/>
    <property type="match status" value="2"/>
</dbReference>
<protein>
    <submittedName>
        <fullName evidence="10">MFS general substrate transporter</fullName>
    </submittedName>
</protein>
<keyword evidence="4 8" id="KW-0812">Transmembrane</keyword>
<keyword evidence="11" id="KW-1185">Reference proteome</keyword>
<evidence type="ECO:0000256" key="4">
    <source>
        <dbReference type="ARBA" id="ARBA00022692"/>
    </source>
</evidence>
<gene>
    <name evidence="10" type="ORF">BO94DRAFT_275002</name>
</gene>
<evidence type="ECO:0000256" key="2">
    <source>
        <dbReference type="ARBA" id="ARBA00006727"/>
    </source>
</evidence>
<sequence>MTMQPNEVNPVRDTIETDAKEPLHEPVSASSTSEDAEAIKNEHLHLSRQCSLGGKHETNGEAGDASEKPGAVSQDQQEPAIDGPPDSGYTAWMTVVGGFCSMFVSFGWTNCMGIFIDYYQTHQLSNLSTSSITWVTSLMTFMMFFGGPFVGILFDNYGPRYIILGGTILHVLGIMMTSISTEYYQILLAQGICSPIGTSALFHASINSISTWFRQRRAVALGIATSGASLGGVILPIMLTRLFNLLGFGWAMRICGFLILFLLIITNFTMKSRLVHRRKQFRLMDFIRPLRELPFILTTAGTFCFFWGMFLPFSFIPSQAERYGMSSTLAAYLIPILNAASTPGRIIPTYLADLFGRFNLMILMTLLSGILVVALWLPSHGNAPAIVFSALYGFSSGTVVSLAPALVAQISEIREIGVRSGTYFFIVSFAALTGTPIAGALLPDPLHGSYTKLFIFCAVVMFAGCGFYFLAKVRMMGWGVWSKV</sequence>
<dbReference type="GeneID" id="37108729"/>
<feature type="transmembrane region" description="Helical" evidence="8">
    <location>
        <begin position="290"/>
        <end position="311"/>
    </location>
</feature>
<evidence type="ECO:0000256" key="7">
    <source>
        <dbReference type="SAM" id="MobiDB-lite"/>
    </source>
</evidence>
<dbReference type="EMBL" id="MSFK01000004">
    <property type="protein sequence ID" value="PWY94441.1"/>
    <property type="molecule type" value="Genomic_DNA"/>
</dbReference>
<keyword evidence="5 8" id="KW-1133">Transmembrane helix</keyword>
<evidence type="ECO:0000313" key="11">
    <source>
        <dbReference type="Proteomes" id="UP000246702"/>
    </source>
</evidence>
<feature type="transmembrane region" description="Helical" evidence="8">
    <location>
        <begin position="354"/>
        <end position="377"/>
    </location>
</feature>
<dbReference type="Proteomes" id="UP000246702">
    <property type="component" value="Unassembled WGS sequence"/>
</dbReference>
<feature type="transmembrane region" description="Helical" evidence="8">
    <location>
        <begin position="161"/>
        <end position="180"/>
    </location>
</feature>
<name>A0A317X8A7_9EURO</name>
<dbReference type="InterPro" id="IPR036259">
    <property type="entry name" value="MFS_trans_sf"/>
</dbReference>